<keyword evidence="5 9" id="KW-0653">Protein transport</keyword>
<reference evidence="11 12" key="1">
    <citation type="submission" date="2021-01" db="EMBL/GenBank/DDBJ databases">
        <title>Genomic Encyclopedia of Type Strains, Phase IV (KMG-IV): sequencing the most valuable type-strain genomes for metagenomic binning, comparative biology and taxonomic classification.</title>
        <authorList>
            <person name="Goeker M."/>
        </authorList>
    </citation>
    <scope>NUCLEOTIDE SEQUENCE [LARGE SCALE GENOMIC DNA]</scope>
    <source>
        <strain evidence="11 12">DSM 21461</strain>
    </source>
</reference>
<sequence>MLSTFRNAWKVESIRKKMLFTLFMLLLYRLGSHIAVPYMNSQVISQLMSGAGGSIFSFLDLMAGGNFRRFTIFAANIYPYVTASIILQLLTIAIPSLESLAKEGETGRKAIAKYTRYLSTAIALVQAIGYTFGLFRQAINATSAIEYVTIILSIVAGTSVLVWIGEQITEHGIGNGISILIFAGIVSRFPIDIAQSVALVKAGKSSPIFLVLFVVIAIAIVVFVVTLTEGERRIPVQYAKRVVGRKMYGGQATHIPIKVLMTGVMPIIFANSLLAIPATIAMFTSESTRNWIQKWLTPAGGPGAEVFIPGAVIYIISTIILIVFFTFFYTTIQFNTVEYSKNLQANGGFISGIRAGKPTSDYLGRTLNRLVMPGAIALSILAVLPTILTLISGLQFNYGGTSIIIVVGVVLEIHRVLEQQLIMRNYRGFLKNK</sequence>
<name>A0ABS2MJY1_9FIRM</name>
<feature type="transmembrane region" description="Helical" evidence="9">
    <location>
        <begin position="117"/>
        <end position="135"/>
    </location>
</feature>
<evidence type="ECO:0000256" key="2">
    <source>
        <dbReference type="ARBA" id="ARBA00005751"/>
    </source>
</evidence>
<organism evidence="11 12">
    <name type="scientific">Peptoniphilus gorbachii</name>
    <dbReference type="NCBI Taxonomy" id="411567"/>
    <lineage>
        <taxon>Bacteria</taxon>
        <taxon>Bacillati</taxon>
        <taxon>Bacillota</taxon>
        <taxon>Tissierellia</taxon>
        <taxon>Tissierellales</taxon>
        <taxon>Peptoniphilaceae</taxon>
        <taxon>Peptoniphilus</taxon>
    </lineage>
</organism>
<keyword evidence="4 9" id="KW-0812">Transmembrane</keyword>
<feature type="transmembrane region" description="Helical" evidence="9">
    <location>
        <begin position="398"/>
        <end position="417"/>
    </location>
</feature>
<dbReference type="PRINTS" id="PR00303">
    <property type="entry name" value="SECYTRNLCASE"/>
</dbReference>
<comment type="caution">
    <text evidence="11">The sequence shown here is derived from an EMBL/GenBank/DDBJ whole genome shotgun (WGS) entry which is preliminary data.</text>
</comment>
<keyword evidence="7 9" id="KW-0811">Translocation</keyword>
<feature type="transmembrane region" description="Helical" evidence="9">
    <location>
        <begin position="147"/>
        <end position="165"/>
    </location>
</feature>
<gene>
    <name evidence="9" type="primary">secY</name>
    <name evidence="11" type="ORF">JOD41_001059</name>
</gene>
<evidence type="ECO:0000256" key="7">
    <source>
        <dbReference type="ARBA" id="ARBA00023010"/>
    </source>
</evidence>
<feature type="transmembrane region" description="Helical" evidence="9">
    <location>
        <begin position="255"/>
        <end position="283"/>
    </location>
</feature>
<evidence type="ECO:0000256" key="4">
    <source>
        <dbReference type="ARBA" id="ARBA00022692"/>
    </source>
</evidence>
<dbReference type="InterPro" id="IPR002208">
    <property type="entry name" value="SecY/SEC61-alpha"/>
</dbReference>
<dbReference type="EMBL" id="JAFBDH010000004">
    <property type="protein sequence ID" value="MBM7550324.1"/>
    <property type="molecule type" value="Genomic_DNA"/>
</dbReference>
<comment type="similarity">
    <text evidence="2 9 10">Belongs to the SecY/SEC61-alpha family.</text>
</comment>
<keyword evidence="8 9" id="KW-0472">Membrane</keyword>
<evidence type="ECO:0000313" key="11">
    <source>
        <dbReference type="EMBL" id="MBM7550324.1"/>
    </source>
</evidence>
<evidence type="ECO:0000313" key="12">
    <source>
        <dbReference type="Proteomes" id="UP000720595"/>
    </source>
</evidence>
<dbReference type="InterPro" id="IPR023201">
    <property type="entry name" value="SecY_dom_sf"/>
</dbReference>
<dbReference type="Proteomes" id="UP000720595">
    <property type="component" value="Unassembled WGS sequence"/>
</dbReference>
<protein>
    <recommendedName>
        <fullName evidence="9">Protein translocase subunit SecY</fullName>
    </recommendedName>
</protein>
<dbReference type="HAMAP" id="MF_01465">
    <property type="entry name" value="SecY"/>
    <property type="match status" value="1"/>
</dbReference>
<evidence type="ECO:0000256" key="5">
    <source>
        <dbReference type="ARBA" id="ARBA00022927"/>
    </source>
</evidence>
<evidence type="ECO:0000256" key="10">
    <source>
        <dbReference type="RuleBase" id="RU004349"/>
    </source>
</evidence>
<dbReference type="InterPro" id="IPR030659">
    <property type="entry name" value="SecY_CS"/>
</dbReference>
<comment type="caution">
    <text evidence="9">Lacks conserved residue(s) required for the propagation of feature annotation.</text>
</comment>
<evidence type="ECO:0000256" key="1">
    <source>
        <dbReference type="ARBA" id="ARBA00004141"/>
    </source>
</evidence>
<dbReference type="Pfam" id="PF00344">
    <property type="entry name" value="SecY"/>
    <property type="match status" value="1"/>
</dbReference>
<proteinExistence type="inferred from homology"/>
<keyword evidence="3 9" id="KW-0813">Transport</keyword>
<dbReference type="Gene3D" id="1.10.3370.10">
    <property type="entry name" value="SecY subunit domain"/>
    <property type="match status" value="1"/>
</dbReference>
<comment type="subunit">
    <text evidence="9">Component of the Sec protein translocase complex. Heterotrimer consisting of SecY, SecE and SecG subunits. The heterotrimers can form oligomers, although 1 heterotrimer is thought to be able to translocate proteins. Interacts with the ribosome. Interacts with SecDF, and other proteins may be involved. Interacts with SecA.</text>
</comment>
<dbReference type="PANTHER" id="PTHR10906">
    <property type="entry name" value="SECY/SEC61-ALPHA FAMILY MEMBER"/>
    <property type="match status" value="1"/>
</dbReference>
<accession>A0ABS2MJY1</accession>
<comment type="subcellular location">
    <subcellularLocation>
        <location evidence="9">Cell membrane</location>
        <topology evidence="9">Multi-pass membrane protein</topology>
    </subcellularLocation>
    <subcellularLocation>
        <location evidence="1">Membrane</location>
        <topology evidence="1">Multi-pass membrane protein</topology>
    </subcellularLocation>
</comment>
<evidence type="ECO:0000256" key="6">
    <source>
        <dbReference type="ARBA" id="ARBA00022989"/>
    </source>
</evidence>
<keyword evidence="6 9" id="KW-1133">Transmembrane helix</keyword>
<feature type="transmembrane region" description="Helical" evidence="9">
    <location>
        <begin position="77"/>
        <end position="97"/>
    </location>
</feature>
<keyword evidence="12" id="KW-1185">Reference proteome</keyword>
<dbReference type="PIRSF" id="PIRSF004557">
    <property type="entry name" value="SecY"/>
    <property type="match status" value="1"/>
</dbReference>
<feature type="transmembrane region" description="Helical" evidence="9">
    <location>
        <begin position="208"/>
        <end position="227"/>
    </location>
</feature>
<dbReference type="NCBIfam" id="TIGR00967">
    <property type="entry name" value="3a0501s007"/>
    <property type="match status" value="1"/>
</dbReference>
<feature type="transmembrane region" description="Helical" evidence="9">
    <location>
        <begin position="370"/>
        <end position="392"/>
    </location>
</feature>
<evidence type="ECO:0000256" key="9">
    <source>
        <dbReference type="HAMAP-Rule" id="MF_01465"/>
    </source>
</evidence>
<keyword evidence="9" id="KW-1003">Cell membrane</keyword>
<evidence type="ECO:0000256" key="8">
    <source>
        <dbReference type="ARBA" id="ARBA00023136"/>
    </source>
</evidence>
<evidence type="ECO:0000256" key="3">
    <source>
        <dbReference type="ARBA" id="ARBA00022448"/>
    </source>
</evidence>
<dbReference type="PROSITE" id="PS00756">
    <property type="entry name" value="SECY_2"/>
    <property type="match status" value="1"/>
</dbReference>
<feature type="transmembrane region" description="Helical" evidence="9">
    <location>
        <begin position="311"/>
        <end position="332"/>
    </location>
</feature>
<dbReference type="SUPFAM" id="SSF103491">
    <property type="entry name" value="Preprotein translocase SecY subunit"/>
    <property type="match status" value="1"/>
</dbReference>
<dbReference type="InterPro" id="IPR026593">
    <property type="entry name" value="SecY"/>
</dbReference>
<dbReference type="RefSeq" id="WP_205051887.1">
    <property type="nucleotide sequence ID" value="NZ_JAFBDH010000004.1"/>
</dbReference>
<comment type="function">
    <text evidence="9">The central subunit of the protein translocation channel SecYEG. Consists of two halves formed by TMs 1-5 and 6-10. These two domains form a lateral gate at the front which open onto the bilayer between TMs 2 and 7, and are clamped together by SecE at the back. The channel is closed by both a pore ring composed of hydrophobic SecY resides and a short helix (helix 2A) on the extracellular side of the membrane which forms a plug. The plug probably moves laterally to allow the channel to open. The ring and the pore may move independently.</text>
</comment>